<feature type="chain" id="PRO_5044984950" description="Peroxidase" evidence="5">
    <location>
        <begin position="19"/>
        <end position="384"/>
    </location>
</feature>
<keyword evidence="1 5" id="KW-0575">Peroxidase</keyword>
<comment type="similarity">
    <text evidence="4">Belongs to the peroxidase family.</text>
</comment>
<dbReference type="Gene3D" id="1.10.420.10">
    <property type="entry name" value="Peroxidase, domain 2"/>
    <property type="match status" value="1"/>
</dbReference>
<dbReference type="PRINTS" id="PR00458">
    <property type="entry name" value="PEROXIDASE"/>
</dbReference>
<organism evidence="8 9">
    <name type="scientific">Alternaria dauci</name>
    <dbReference type="NCBI Taxonomy" id="48095"/>
    <lineage>
        <taxon>Eukaryota</taxon>
        <taxon>Fungi</taxon>
        <taxon>Dikarya</taxon>
        <taxon>Ascomycota</taxon>
        <taxon>Pezizomycotina</taxon>
        <taxon>Dothideomycetes</taxon>
        <taxon>Pleosporomycetidae</taxon>
        <taxon>Pleosporales</taxon>
        <taxon>Pleosporineae</taxon>
        <taxon>Pleosporaceae</taxon>
        <taxon>Alternaria</taxon>
        <taxon>Alternaria sect. Porri</taxon>
    </lineage>
</organism>
<evidence type="ECO:0000256" key="2">
    <source>
        <dbReference type="ARBA" id="ARBA00022617"/>
    </source>
</evidence>
<evidence type="ECO:0000256" key="1">
    <source>
        <dbReference type="ARBA" id="ARBA00022559"/>
    </source>
</evidence>
<feature type="region of interest" description="Disordered" evidence="6">
    <location>
        <begin position="362"/>
        <end position="384"/>
    </location>
</feature>
<dbReference type="RefSeq" id="XP_069309844.1">
    <property type="nucleotide sequence ID" value="XM_069448556.1"/>
</dbReference>
<evidence type="ECO:0000256" key="5">
    <source>
        <dbReference type="RuleBase" id="RU363051"/>
    </source>
</evidence>
<dbReference type="InterPro" id="IPR002016">
    <property type="entry name" value="Haem_peroxidase"/>
</dbReference>
<proteinExistence type="inferred from homology"/>
<keyword evidence="5" id="KW-0732">Signal</keyword>
<evidence type="ECO:0000256" key="3">
    <source>
        <dbReference type="ARBA" id="ARBA00023002"/>
    </source>
</evidence>
<dbReference type="EMBL" id="JBHGVX010000002">
    <property type="protein sequence ID" value="KAL1799260.1"/>
    <property type="molecule type" value="Genomic_DNA"/>
</dbReference>
<dbReference type="PANTHER" id="PTHR31356">
    <property type="entry name" value="THYLAKOID LUMENAL 29 KDA PROTEIN, CHLOROPLASTIC-RELATED"/>
    <property type="match status" value="1"/>
</dbReference>
<dbReference type="EC" id="1.11.1.-" evidence="5"/>
<keyword evidence="2" id="KW-0479">Metal-binding</keyword>
<gene>
    <name evidence="8" type="ORF">ACET3X_003297</name>
</gene>
<dbReference type="InterPro" id="IPR044831">
    <property type="entry name" value="Ccp1-like"/>
</dbReference>
<dbReference type="Gene3D" id="1.10.520.10">
    <property type="match status" value="1"/>
</dbReference>
<evidence type="ECO:0000256" key="6">
    <source>
        <dbReference type="SAM" id="MobiDB-lite"/>
    </source>
</evidence>
<evidence type="ECO:0000256" key="4">
    <source>
        <dbReference type="RuleBase" id="RU004241"/>
    </source>
</evidence>
<accession>A0ABR3US09</accession>
<dbReference type="Pfam" id="PF00141">
    <property type="entry name" value="peroxidase"/>
    <property type="match status" value="1"/>
</dbReference>
<reference evidence="8 9" key="1">
    <citation type="submission" date="2024-09" db="EMBL/GenBank/DDBJ databases">
        <title>T2T genomes of carrot and Alternaria dauci and their utility for understanding host-pathogen interaction during carrot leaf blight disease.</title>
        <authorList>
            <person name="Liu W."/>
            <person name="Xu S."/>
            <person name="Ou C."/>
            <person name="Liu X."/>
            <person name="Zhuang F."/>
            <person name="Deng X.W."/>
        </authorList>
    </citation>
    <scope>NUCLEOTIDE SEQUENCE [LARGE SCALE GENOMIC DNA]</scope>
    <source>
        <strain evidence="8 9">A2016</strain>
    </source>
</reference>
<feature type="signal peptide" evidence="5">
    <location>
        <begin position="1"/>
        <end position="18"/>
    </location>
</feature>
<dbReference type="PROSITE" id="PS50873">
    <property type="entry name" value="PEROXIDASE_4"/>
    <property type="match status" value="1"/>
</dbReference>
<dbReference type="InterPro" id="IPR010255">
    <property type="entry name" value="Haem_peroxidase_sf"/>
</dbReference>
<keyword evidence="2" id="KW-0408">Iron</keyword>
<dbReference type="PANTHER" id="PTHR31356:SF53">
    <property type="entry name" value="HEME PEROXIDASE"/>
    <property type="match status" value="1"/>
</dbReference>
<sequence>MLPANLLFVFYTLPLTHAALYYPTPALSFIEHILIDNWGAYASNFSSAITPCTRYVSQTGTMALTSGRTTAAQWMRVMFHDFITANVSAGTGGIDASIGYETAREENKGSAFNDSFWFWRPFVSDGVSMADLIALATVMSNNLCGGEQMPYRAGRIDAIEAGITTGVPAPETNLEETLLFFERAGFDKVDAIGLTACGHTIGSVHHGGFPEVVDESFVTPDNTNGGSNFDTTHDVFDPNVLGEYLNGTGNRGGPLVTSYNDTMNSDLRLYESDNNATMHALFAQGVGFLKTCVGLMGRAIDTVPTGVQLSKPVTAILVKPVNVTYDFNEDGNLTLSGKIRILTPAGISPPASFNIRINQHETKLEPEAETGSSVFGRRGRSRLP</sequence>
<evidence type="ECO:0000259" key="7">
    <source>
        <dbReference type="PROSITE" id="PS50873"/>
    </source>
</evidence>
<keyword evidence="2" id="KW-0349">Heme</keyword>
<evidence type="ECO:0000313" key="9">
    <source>
        <dbReference type="Proteomes" id="UP001578633"/>
    </source>
</evidence>
<comment type="caution">
    <text evidence="8">The sequence shown here is derived from an EMBL/GenBank/DDBJ whole genome shotgun (WGS) entry which is preliminary data.</text>
</comment>
<dbReference type="SUPFAM" id="SSF48113">
    <property type="entry name" value="Heme-dependent peroxidases"/>
    <property type="match status" value="1"/>
</dbReference>
<name>A0ABR3US09_9PLEO</name>
<feature type="domain" description="Plant heme peroxidase family profile" evidence="7">
    <location>
        <begin position="127"/>
        <end position="249"/>
    </location>
</feature>
<keyword evidence="9" id="KW-1185">Reference proteome</keyword>
<evidence type="ECO:0000313" key="8">
    <source>
        <dbReference type="EMBL" id="KAL1799260.1"/>
    </source>
</evidence>
<dbReference type="Proteomes" id="UP001578633">
    <property type="component" value="Chromosome 2"/>
</dbReference>
<dbReference type="GeneID" id="96083619"/>
<protein>
    <recommendedName>
        <fullName evidence="5">Peroxidase</fullName>
        <ecNumber evidence="5">1.11.1.-</ecNumber>
    </recommendedName>
</protein>
<keyword evidence="3 5" id="KW-0560">Oxidoreductase</keyword>